<dbReference type="InterPro" id="IPR019774">
    <property type="entry name" value="Aromatic-AA_hydroxylase_C"/>
</dbReference>
<feature type="binding site" evidence="7">
    <location>
        <position position="92"/>
    </location>
    <ligand>
        <name>Fe cation</name>
        <dbReference type="ChEBI" id="CHEBI:24875"/>
    </ligand>
</feature>
<dbReference type="Gene3D" id="1.10.800.10">
    <property type="entry name" value="Aromatic amino acid hydroxylase"/>
    <property type="match status" value="1"/>
</dbReference>
<evidence type="ECO:0000259" key="8">
    <source>
        <dbReference type="PROSITE" id="PS51410"/>
    </source>
</evidence>
<evidence type="ECO:0000256" key="2">
    <source>
        <dbReference type="ARBA" id="ARBA00009712"/>
    </source>
</evidence>
<keyword evidence="10" id="KW-1185">Reference proteome</keyword>
<dbReference type="PROSITE" id="PS51410">
    <property type="entry name" value="BH4_AAA_HYDROXYL_2"/>
    <property type="match status" value="1"/>
</dbReference>
<dbReference type="PANTHER" id="PTHR11473:SF24">
    <property type="entry name" value="PHENYLALANINE-4-HYDROXYLASE"/>
    <property type="match status" value="1"/>
</dbReference>
<gene>
    <name evidence="9" type="ORF">VIBC2010_17829</name>
</gene>
<dbReference type="Pfam" id="PF00351">
    <property type="entry name" value="Biopterin_H"/>
    <property type="match status" value="1"/>
</dbReference>
<dbReference type="STRING" id="796620.VIBC2010_17829"/>
<reference evidence="9 10" key="1">
    <citation type="journal article" date="2012" name="Int. J. Syst. Evol. Microbiol.">
        <title>Vibrio caribbeanicus sp. nov., isolated from the marine sponge Scleritoderma cyanea.</title>
        <authorList>
            <person name="Hoffmann M."/>
            <person name="Monday S.R."/>
            <person name="Allard M.W."/>
            <person name="Strain E.A."/>
            <person name="Whittaker P."/>
            <person name="Naum M."/>
            <person name="McCarthy P.J."/>
            <person name="Lopez J.V."/>
            <person name="Fischer M."/>
            <person name="Brown E.W."/>
        </authorList>
    </citation>
    <scope>NUCLEOTIDE SEQUENCE [LARGE SCALE GENOMIC DNA]</scope>
    <source>
        <strain evidence="9 10">ATCC BAA-2122</strain>
    </source>
</reference>
<dbReference type="InterPro" id="IPR001273">
    <property type="entry name" value="ArAA_hydroxylase"/>
</dbReference>
<comment type="cofactor">
    <cofactor evidence="1 7">
        <name>Fe(2+)</name>
        <dbReference type="ChEBI" id="CHEBI:29033"/>
    </cofactor>
</comment>
<comment type="caution">
    <text evidence="9">The sequence shown here is derived from an EMBL/GenBank/DDBJ whole genome shotgun (WGS) entry which is preliminary data.</text>
</comment>
<evidence type="ECO:0000256" key="3">
    <source>
        <dbReference type="ARBA" id="ARBA00022723"/>
    </source>
</evidence>
<dbReference type="PROSITE" id="PS00367">
    <property type="entry name" value="BH4_AAA_HYDROXYL_1"/>
    <property type="match status" value="1"/>
</dbReference>
<dbReference type="InterPro" id="IPR036329">
    <property type="entry name" value="Aro-AA_hydroxylase_C_sf"/>
</dbReference>
<keyword evidence="6 9" id="KW-0503">Monooxygenase</keyword>
<feature type="binding site" evidence="7">
    <location>
        <position position="87"/>
    </location>
    <ligand>
        <name>Fe cation</name>
        <dbReference type="ChEBI" id="CHEBI:24875"/>
    </ligand>
</feature>
<evidence type="ECO:0000256" key="6">
    <source>
        <dbReference type="ARBA" id="ARBA00023033"/>
    </source>
</evidence>
<dbReference type="GO" id="GO:0005506">
    <property type="term" value="F:iron ion binding"/>
    <property type="evidence" value="ECO:0007669"/>
    <property type="project" value="InterPro"/>
</dbReference>
<evidence type="ECO:0000256" key="1">
    <source>
        <dbReference type="ARBA" id="ARBA00001954"/>
    </source>
</evidence>
<dbReference type="eggNOG" id="COG3186">
    <property type="taxonomic scope" value="Bacteria"/>
</dbReference>
<dbReference type="PANTHER" id="PTHR11473">
    <property type="entry name" value="AROMATIC AMINO ACID HYDROXYLASE"/>
    <property type="match status" value="1"/>
</dbReference>
<dbReference type="InterPro" id="IPR036951">
    <property type="entry name" value="ArAA_hydroxylase_sf"/>
</dbReference>
<evidence type="ECO:0000256" key="5">
    <source>
        <dbReference type="ARBA" id="ARBA00023004"/>
    </source>
</evidence>
<name>E3BHJ0_9VIBR</name>
<dbReference type="EMBL" id="AEIU01000059">
    <property type="protein sequence ID" value="EFP97279.1"/>
    <property type="molecule type" value="Genomic_DNA"/>
</dbReference>
<protein>
    <submittedName>
        <fullName evidence="9">Phenylalanine 4-monooxygenase</fullName>
    </submittedName>
</protein>
<sequence length="210" mass="24670">MEIIKSNIDIIDSCVVNNMKELGYFNSDFSFYDFNNVLKKLKIEIGFTVPQKADSWFLMLSGGFFPHYQHIRNRSAINHSDKPDFFHDFLGHVPMLIDDDFVNAIRRFSEVYVTQNDYIQSELMRLWFYVIEFGVLKNKERLCVFGGGAISSDKFSKDFKKGKINIFEFSMSKIRDEKISLEGNPENLFYFDSYKKMISIFNKEITCAVR</sequence>
<dbReference type="GO" id="GO:0004505">
    <property type="term" value="F:phenylalanine 4-monooxygenase activity"/>
    <property type="evidence" value="ECO:0007669"/>
    <property type="project" value="UniProtKB-ARBA"/>
</dbReference>
<dbReference type="SUPFAM" id="SSF56534">
    <property type="entry name" value="Aromatic aminoacid monoxygenases, catalytic and oligomerization domains"/>
    <property type="match status" value="1"/>
</dbReference>
<evidence type="ECO:0000256" key="4">
    <source>
        <dbReference type="ARBA" id="ARBA00023002"/>
    </source>
</evidence>
<keyword evidence="3 7" id="KW-0479">Metal-binding</keyword>
<accession>E3BHJ0</accession>
<evidence type="ECO:0000313" key="10">
    <source>
        <dbReference type="Proteomes" id="UP000002943"/>
    </source>
</evidence>
<proteinExistence type="inferred from homology"/>
<feature type="binding site" evidence="7">
    <location>
        <position position="132"/>
    </location>
    <ligand>
        <name>Fe cation</name>
        <dbReference type="ChEBI" id="CHEBI:24875"/>
    </ligand>
</feature>
<comment type="similarity">
    <text evidence="2">Belongs to the biopterin-dependent aromatic amino acid hydroxylase family.</text>
</comment>
<dbReference type="InterPro" id="IPR018301">
    <property type="entry name" value="ArAA_hydroxylase_Fe/CU_BS"/>
</dbReference>
<keyword evidence="4" id="KW-0560">Oxidoreductase</keyword>
<evidence type="ECO:0000256" key="7">
    <source>
        <dbReference type="PIRSR" id="PIRSR601273-2"/>
    </source>
</evidence>
<dbReference type="Proteomes" id="UP000002943">
    <property type="component" value="Unassembled WGS sequence"/>
</dbReference>
<organism evidence="9 10">
    <name type="scientific">Vibrio caribbeanicus ATCC BAA-2122</name>
    <dbReference type="NCBI Taxonomy" id="796620"/>
    <lineage>
        <taxon>Bacteria</taxon>
        <taxon>Pseudomonadati</taxon>
        <taxon>Pseudomonadota</taxon>
        <taxon>Gammaproteobacteria</taxon>
        <taxon>Vibrionales</taxon>
        <taxon>Vibrionaceae</taxon>
        <taxon>Vibrio</taxon>
    </lineage>
</organism>
<feature type="domain" description="Biopterin-dependent aromatic amino acid hydroxylase family profile" evidence="8">
    <location>
        <begin position="1"/>
        <end position="210"/>
    </location>
</feature>
<dbReference type="AlphaFoldDB" id="E3BHJ0"/>
<evidence type="ECO:0000313" key="9">
    <source>
        <dbReference type="EMBL" id="EFP97279.1"/>
    </source>
</evidence>
<keyword evidence="5 7" id="KW-0408">Iron</keyword>